<comment type="caution">
    <text evidence="13">The sequence shown here is derived from an EMBL/GenBank/DDBJ whole genome shotgun (WGS) entry which is preliminary data.</text>
</comment>
<comment type="subcellular location">
    <subcellularLocation>
        <location evidence="2">Membrane</location>
        <topology evidence="2">Single-pass membrane protein</topology>
    </subcellularLocation>
</comment>
<dbReference type="PANTHER" id="PTHR47944">
    <property type="entry name" value="CYTOCHROME P450 98A9"/>
    <property type="match status" value="1"/>
</dbReference>
<keyword evidence="10 12" id="KW-0503">Monooxygenase</keyword>
<evidence type="ECO:0000256" key="5">
    <source>
        <dbReference type="ARBA" id="ARBA00022692"/>
    </source>
</evidence>
<accession>A0ABQ5AIV1</accession>
<dbReference type="Pfam" id="PF00067">
    <property type="entry name" value="p450"/>
    <property type="match status" value="1"/>
</dbReference>
<feature type="non-terminal residue" evidence="13">
    <location>
        <position position="1"/>
    </location>
</feature>
<dbReference type="InterPro" id="IPR036396">
    <property type="entry name" value="Cyt_P450_sf"/>
</dbReference>
<sequence length="443" mass="50990">ELCGVYGPIISFRIGSSLKIIVSNPQLAKAVLKDNDQQLANRHRTIRIARLSRNGDDLTWADYGPRFVKLKKLCVVEFFSLKNLKTHRQGREEEISIMIKSIYSNSCGKVLVLKDYLWNAMFNSITRMIFGKSCVSSDGELDIEGRELKAILEAQFHAKVSLGILEEVWWLRWMSWIIDRENKALAARNHRYFEAVIHERELERVNNNYTYPNFLDALLSRRKEYDLSNNTISGLLWDMVSAGVDTSVVASEWGMAELLRNPMVQQRVQKELDNVIGLGEIMSESDIPNLHYLRCVVKETLRLHPPTPLMLPHQANQNLNIGNYNIPKGSRVFVNVWAIGRDQDVWKEPFVFRPERFLEEDVDIKGHDYRLLPFGSGRRVCPGAQLGINLVSLMLGRLLHHFEWSLPEGMRVEEIDMLDMSGIVGYKKIPLEVVRTPRLPTHP</sequence>
<evidence type="ECO:0000256" key="11">
    <source>
        <dbReference type="ARBA" id="ARBA00023136"/>
    </source>
</evidence>
<keyword evidence="6 12" id="KW-0479">Metal-binding</keyword>
<keyword evidence="5" id="KW-0812">Transmembrane</keyword>
<reference evidence="13" key="1">
    <citation type="journal article" date="2022" name="Int. J. Mol. Sci.">
        <title>Draft Genome of Tanacetum Coccineum: Genomic Comparison of Closely Related Tanacetum-Family Plants.</title>
        <authorList>
            <person name="Yamashiro T."/>
            <person name="Shiraishi A."/>
            <person name="Nakayama K."/>
            <person name="Satake H."/>
        </authorList>
    </citation>
    <scope>NUCLEOTIDE SEQUENCE</scope>
</reference>
<keyword evidence="8 12" id="KW-0560">Oxidoreductase</keyword>
<keyword evidence="4 12" id="KW-0349">Heme</keyword>
<comment type="cofactor">
    <cofactor evidence="1">
        <name>heme</name>
        <dbReference type="ChEBI" id="CHEBI:30413"/>
    </cofactor>
</comment>
<dbReference type="EMBL" id="BQNB010012278">
    <property type="protein sequence ID" value="GJT01537.1"/>
    <property type="molecule type" value="Genomic_DNA"/>
</dbReference>
<evidence type="ECO:0000256" key="10">
    <source>
        <dbReference type="ARBA" id="ARBA00023033"/>
    </source>
</evidence>
<dbReference type="PANTHER" id="PTHR47944:SF10">
    <property type="entry name" value="CYTOCHROME P450 98A9"/>
    <property type="match status" value="1"/>
</dbReference>
<evidence type="ECO:0000256" key="6">
    <source>
        <dbReference type="ARBA" id="ARBA00022723"/>
    </source>
</evidence>
<evidence type="ECO:0000313" key="14">
    <source>
        <dbReference type="Proteomes" id="UP001151760"/>
    </source>
</evidence>
<keyword evidence="9 12" id="KW-0408">Iron</keyword>
<organism evidence="13 14">
    <name type="scientific">Tanacetum coccineum</name>
    <dbReference type="NCBI Taxonomy" id="301880"/>
    <lineage>
        <taxon>Eukaryota</taxon>
        <taxon>Viridiplantae</taxon>
        <taxon>Streptophyta</taxon>
        <taxon>Embryophyta</taxon>
        <taxon>Tracheophyta</taxon>
        <taxon>Spermatophyta</taxon>
        <taxon>Magnoliopsida</taxon>
        <taxon>eudicotyledons</taxon>
        <taxon>Gunneridae</taxon>
        <taxon>Pentapetalae</taxon>
        <taxon>asterids</taxon>
        <taxon>campanulids</taxon>
        <taxon>Asterales</taxon>
        <taxon>Asteraceae</taxon>
        <taxon>Asteroideae</taxon>
        <taxon>Anthemideae</taxon>
        <taxon>Anthemidinae</taxon>
        <taxon>Tanacetum</taxon>
    </lineage>
</organism>
<dbReference type="InterPro" id="IPR001128">
    <property type="entry name" value="Cyt_P450"/>
</dbReference>
<evidence type="ECO:0000256" key="9">
    <source>
        <dbReference type="ARBA" id="ARBA00023004"/>
    </source>
</evidence>
<protein>
    <submittedName>
        <fullName evidence="13">Cytochrome P450 98A2</fullName>
    </submittedName>
</protein>
<gene>
    <name evidence="13" type="ORF">Tco_0822706</name>
</gene>
<evidence type="ECO:0000256" key="3">
    <source>
        <dbReference type="ARBA" id="ARBA00010617"/>
    </source>
</evidence>
<dbReference type="PROSITE" id="PS00086">
    <property type="entry name" value="CYTOCHROME_P450"/>
    <property type="match status" value="1"/>
</dbReference>
<dbReference type="PRINTS" id="PR00463">
    <property type="entry name" value="EP450I"/>
</dbReference>
<evidence type="ECO:0000256" key="7">
    <source>
        <dbReference type="ARBA" id="ARBA00022989"/>
    </source>
</evidence>
<dbReference type="Gene3D" id="1.10.630.10">
    <property type="entry name" value="Cytochrome P450"/>
    <property type="match status" value="1"/>
</dbReference>
<dbReference type="InterPro" id="IPR017972">
    <property type="entry name" value="Cyt_P450_CS"/>
</dbReference>
<evidence type="ECO:0000313" key="13">
    <source>
        <dbReference type="EMBL" id="GJT01537.1"/>
    </source>
</evidence>
<dbReference type="PRINTS" id="PR00385">
    <property type="entry name" value="P450"/>
</dbReference>
<evidence type="ECO:0000256" key="2">
    <source>
        <dbReference type="ARBA" id="ARBA00004167"/>
    </source>
</evidence>
<dbReference type="InterPro" id="IPR002401">
    <property type="entry name" value="Cyt_P450_E_grp-I"/>
</dbReference>
<comment type="similarity">
    <text evidence="3 12">Belongs to the cytochrome P450 family.</text>
</comment>
<keyword evidence="11" id="KW-0472">Membrane</keyword>
<dbReference type="Proteomes" id="UP001151760">
    <property type="component" value="Unassembled WGS sequence"/>
</dbReference>
<dbReference type="SUPFAM" id="SSF48264">
    <property type="entry name" value="Cytochrome P450"/>
    <property type="match status" value="1"/>
</dbReference>
<proteinExistence type="inferred from homology"/>
<evidence type="ECO:0000256" key="4">
    <source>
        <dbReference type="ARBA" id="ARBA00022617"/>
    </source>
</evidence>
<keyword evidence="7" id="KW-1133">Transmembrane helix</keyword>
<evidence type="ECO:0000256" key="1">
    <source>
        <dbReference type="ARBA" id="ARBA00001971"/>
    </source>
</evidence>
<evidence type="ECO:0000256" key="8">
    <source>
        <dbReference type="ARBA" id="ARBA00023002"/>
    </source>
</evidence>
<evidence type="ECO:0000256" key="12">
    <source>
        <dbReference type="RuleBase" id="RU000461"/>
    </source>
</evidence>
<reference evidence="13" key="2">
    <citation type="submission" date="2022-01" db="EMBL/GenBank/DDBJ databases">
        <authorList>
            <person name="Yamashiro T."/>
            <person name="Shiraishi A."/>
            <person name="Satake H."/>
            <person name="Nakayama K."/>
        </authorList>
    </citation>
    <scope>NUCLEOTIDE SEQUENCE</scope>
</reference>
<name>A0ABQ5AIV1_9ASTR</name>
<keyword evidence="14" id="KW-1185">Reference proteome</keyword>